<comment type="similarity">
    <text evidence="1">Belongs to the bacterial solute-binding protein 1 family.</text>
</comment>
<evidence type="ECO:0000313" key="6">
    <source>
        <dbReference type="Proteomes" id="UP000010880"/>
    </source>
</evidence>
<sequence>MKKKFFQVVMLMLVVTLLVPSTAEAGFFDLFFGGENKKATGTIELKFWNGFTAADGDGMQKMVNNFNKLHKGEIKVTMQTMNWGTYYQKVVTALSSGNAPDIGVMHIDRLPEFSSKGVLTPLDSIVQDLGWDSDEFAKRVWQAGKYKGTRYGIPLDMHPLTMYINVDMFKKAGLNPNKPPQTREEFMKVVKKLTKDTNGDGKIDQYGTAIPPLWPGQQFIVPTLIHQFGGSITNEEVTKVTFDSPEAIKAVKFAKSLIYKHKVSPANIQQDGEVTLFKQGRLGIHFNGIWMIRAFQKQKGLNFMSYPVPNLGGKMAVMSNSHNFVIFNKDEMTKKRKEAAAEFIKYISKRSAKWAKFGQIPARNSVRKSDKFQQLKHQSSIAKEVPYVVFPPAHPVTSKIMGPLYDAINLALLDKEPVKEVLNKAAKRAQKALDQYYKRH</sequence>
<dbReference type="RefSeq" id="WP_015326982.1">
    <property type="nucleotide sequence ID" value="NC_019978.1"/>
</dbReference>
<evidence type="ECO:0000256" key="1">
    <source>
        <dbReference type="ARBA" id="ARBA00008520"/>
    </source>
</evidence>
<reference evidence="6" key="1">
    <citation type="submission" date="2012-02" db="EMBL/GenBank/DDBJ databases">
        <title>The complete genome of Halobacteroides halobius DSM 5150.</title>
        <authorList>
            <person name="Lucas S."/>
            <person name="Copeland A."/>
            <person name="Lapidus A."/>
            <person name="Glavina del Rio T."/>
            <person name="Dalin E."/>
            <person name="Tice H."/>
            <person name="Bruce D."/>
            <person name="Goodwin L."/>
            <person name="Pitluck S."/>
            <person name="Peters L."/>
            <person name="Mikhailova N."/>
            <person name="Gu W."/>
            <person name="Kyrpides N."/>
            <person name="Mavromatis K."/>
            <person name="Ivanova N."/>
            <person name="Brettin T."/>
            <person name="Detter J.C."/>
            <person name="Han C."/>
            <person name="Larimer F."/>
            <person name="Land M."/>
            <person name="Hauser L."/>
            <person name="Markowitz V."/>
            <person name="Cheng J.-F."/>
            <person name="Hugenholtz P."/>
            <person name="Woyke T."/>
            <person name="Wu D."/>
            <person name="Tindall B."/>
            <person name="Pomrenke H."/>
            <person name="Brambilla E."/>
            <person name="Klenk H.-P."/>
            <person name="Eisen J.A."/>
        </authorList>
    </citation>
    <scope>NUCLEOTIDE SEQUENCE [LARGE SCALE GENOMIC DNA]</scope>
    <source>
        <strain evidence="6">ATCC 35273 / DSM 5150 / MD-1</strain>
    </source>
</reference>
<dbReference type="Pfam" id="PF01547">
    <property type="entry name" value="SBP_bac_1"/>
    <property type="match status" value="1"/>
</dbReference>
<dbReference type="eggNOG" id="COG1653">
    <property type="taxonomic scope" value="Bacteria"/>
</dbReference>
<feature type="signal peptide" evidence="4">
    <location>
        <begin position="1"/>
        <end position="25"/>
    </location>
</feature>
<keyword evidence="2" id="KW-0813">Transport</keyword>
<dbReference type="Proteomes" id="UP000010880">
    <property type="component" value="Chromosome"/>
</dbReference>
<protein>
    <submittedName>
        <fullName evidence="5">ABC-type sugar transport system, periplasmic component</fullName>
    </submittedName>
</protein>
<keyword evidence="5" id="KW-0762">Sugar transport</keyword>
<name>L0K9P6_HALHC</name>
<evidence type="ECO:0000256" key="4">
    <source>
        <dbReference type="SAM" id="SignalP"/>
    </source>
</evidence>
<feature type="chain" id="PRO_5003944825" evidence="4">
    <location>
        <begin position="26"/>
        <end position="440"/>
    </location>
</feature>
<dbReference type="EMBL" id="CP003359">
    <property type="protein sequence ID" value="AGB41260.1"/>
    <property type="molecule type" value="Genomic_DNA"/>
</dbReference>
<dbReference type="InterPro" id="IPR006059">
    <property type="entry name" value="SBP"/>
</dbReference>
<dbReference type="Gene3D" id="3.40.190.10">
    <property type="entry name" value="Periplasmic binding protein-like II"/>
    <property type="match status" value="1"/>
</dbReference>
<organism evidence="5 6">
    <name type="scientific">Halobacteroides halobius (strain ATCC 35273 / DSM 5150 / MD-1)</name>
    <dbReference type="NCBI Taxonomy" id="748449"/>
    <lineage>
        <taxon>Bacteria</taxon>
        <taxon>Bacillati</taxon>
        <taxon>Bacillota</taxon>
        <taxon>Clostridia</taxon>
        <taxon>Halanaerobiales</taxon>
        <taxon>Halobacteroidaceae</taxon>
        <taxon>Halobacteroides</taxon>
    </lineage>
</organism>
<dbReference type="SUPFAM" id="SSF53850">
    <property type="entry name" value="Periplasmic binding protein-like II"/>
    <property type="match status" value="1"/>
</dbReference>
<accession>L0K9P6</accession>
<keyword evidence="3 4" id="KW-0732">Signal</keyword>
<dbReference type="STRING" id="748449.Halha_1315"/>
<gene>
    <name evidence="5" type="ordered locus">Halha_1315</name>
</gene>
<dbReference type="CDD" id="cd14748">
    <property type="entry name" value="PBP2_UgpB"/>
    <property type="match status" value="1"/>
</dbReference>
<dbReference type="GO" id="GO:1901982">
    <property type="term" value="F:maltose binding"/>
    <property type="evidence" value="ECO:0007669"/>
    <property type="project" value="TreeGrafter"/>
</dbReference>
<dbReference type="GO" id="GO:0055052">
    <property type="term" value="C:ATP-binding cassette (ABC) transporter complex, substrate-binding subunit-containing"/>
    <property type="evidence" value="ECO:0007669"/>
    <property type="project" value="TreeGrafter"/>
</dbReference>
<evidence type="ECO:0000313" key="5">
    <source>
        <dbReference type="EMBL" id="AGB41260.1"/>
    </source>
</evidence>
<keyword evidence="6" id="KW-1185">Reference proteome</keyword>
<dbReference type="AlphaFoldDB" id="L0K9P6"/>
<proteinExistence type="inferred from homology"/>
<dbReference type="KEGG" id="hhl:Halha_1315"/>
<evidence type="ECO:0000256" key="2">
    <source>
        <dbReference type="ARBA" id="ARBA00022448"/>
    </source>
</evidence>
<dbReference type="PANTHER" id="PTHR30061">
    <property type="entry name" value="MALTOSE-BINDING PERIPLASMIC PROTEIN"/>
    <property type="match status" value="1"/>
</dbReference>
<evidence type="ECO:0000256" key="3">
    <source>
        <dbReference type="ARBA" id="ARBA00022729"/>
    </source>
</evidence>
<dbReference type="HOGENOM" id="CLU_031285_10_0_9"/>
<dbReference type="PANTHER" id="PTHR30061:SF50">
    <property type="entry name" value="MALTOSE_MALTODEXTRIN-BINDING PERIPLASMIC PROTEIN"/>
    <property type="match status" value="1"/>
</dbReference>
<dbReference type="GO" id="GO:0015768">
    <property type="term" value="P:maltose transport"/>
    <property type="evidence" value="ECO:0007669"/>
    <property type="project" value="TreeGrafter"/>
</dbReference>
<dbReference type="OrthoDB" id="9766758at2"/>
<dbReference type="GO" id="GO:0042956">
    <property type="term" value="P:maltodextrin transmembrane transport"/>
    <property type="evidence" value="ECO:0007669"/>
    <property type="project" value="TreeGrafter"/>
</dbReference>